<name>A0ABV2SBU7_9GAMM</name>
<proteinExistence type="inferred from homology"/>
<dbReference type="PANTHER" id="PTHR42901">
    <property type="entry name" value="ALCOHOL DEHYDROGENASE"/>
    <property type="match status" value="1"/>
</dbReference>
<dbReference type="Pfam" id="PF00106">
    <property type="entry name" value="adh_short"/>
    <property type="match status" value="1"/>
</dbReference>
<keyword evidence="2" id="KW-0560">Oxidoreductase</keyword>
<accession>A0ABV2SBU7</accession>
<dbReference type="InterPro" id="IPR036291">
    <property type="entry name" value="NAD(P)-bd_dom_sf"/>
</dbReference>
<dbReference type="SUPFAM" id="SSF51735">
    <property type="entry name" value="NAD(P)-binding Rossmann-fold domains"/>
    <property type="match status" value="1"/>
</dbReference>
<dbReference type="RefSeq" id="WP_354009686.1">
    <property type="nucleotide sequence ID" value="NZ_JBEWTA010000001.1"/>
</dbReference>
<dbReference type="PRINTS" id="PR00081">
    <property type="entry name" value="GDHRDH"/>
</dbReference>
<keyword evidence="4" id="KW-1185">Reference proteome</keyword>
<dbReference type="NCBIfam" id="NF006509">
    <property type="entry name" value="PRK08945.1"/>
    <property type="match status" value="1"/>
</dbReference>
<reference evidence="3 4" key="1">
    <citation type="submission" date="2024-06" db="EMBL/GenBank/DDBJ databases">
        <title>Genomic Encyclopedia of Type Strains, Phase V (KMG-V): Genome sequencing to study the core and pangenomes of soil and plant-associated prokaryotes.</title>
        <authorList>
            <person name="Whitman W."/>
        </authorList>
    </citation>
    <scope>NUCLEOTIDE SEQUENCE [LARGE SCALE GENOMIC DNA]</scope>
    <source>
        <strain evidence="3 4">NE40</strain>
    </source>
</reference>
<comment type="caution">
    <text evidence="3">The sequence shown here is derived from an EMBL/GenBank/DDBJ whole genome shotgun (WGS) entry which is preliminary data.</text>
</comment>
<gene>
    <name evidence="3" type="ORF">V5J35_000434</name>
</gene>
<dbReference type="EMBL" id="JBEWTB010000002">
    <property type="protein sequence ID" value="MET4755242.1"/>
    <property type="molecule type" value="Genomic_DNA"/>
</dbReference>
<evidence type="ECO:0000256" key="2">
    <source>
        <dbReference type="ARBA" id="ARBA00023002"/>
    </source>
</evidence>
<evidence type="ECO:0000256" key="1">
    <source>
        <dbReference type="ARBA" id="ARBA00006484"/>
    </source>
</evidence>
<evidence type="ECO:0000313" key="4">
    <source>
        <dbReference type="Proteomes" id="UP001549366"/>
    </source>
</evidence>
<sequence length="253" mass="27475">MFKYDAPADLLQNKVVLVTGAGSGIGRTAALTYARHGATVILLGRTTSKLEAVYDEIEENGWPQAAIYPMNLEGASEQDYANLAATLEQEFGHLDGLLNNAALLGELKPVAQYDAETWRRVMQVNLTAPFLLTRELLPLLRNTEQASVIFTSSTVGHEGRANWGAYSVSKFATEGLMQTMADEEDGISHVRVNSLNPGATRTTMRATAFPAEAPDASANPEDIMPLYLYLMGKDSLDANGRAFHAQRQPGKSQ</sequence>
<evidence type="ECO:0000313" key="3">
    <source>
        <dbReference type="EMBL" id="MET4755242.1"/>
    </source>
</evidence>
<dbReference type="PANTHER" id="PTHR42901:SF1">
    <property type="entry name" value="ALCOHOL DEHYDROGENASE"/>
    <property type="match status" value="1"/>
</dbReference>
<dbReference type="InterPro" id="IPR002347">
    <property type="entry name" value="SDR_fam"/>
</dbReference>
<comment type="similarity">
    <text evidence="1">Belongs to the short-chain dehydrogenases/reductases (SDR) family.</text>
</comment>
<dbReference type="Gene3D" id="3.40.50.720">
    <property type="entry name" value="NAD(P)-binding Rossmann-like Domain"/>
    <property type="match status" value="1"/>
</dbReference>
<dbReference type="Proteomes" id="UP001549366">
    <property type="component" value="Unassembled WGS sequence"/>
</dbReference>
<organism evidence="3 4">
    <name type="scientific">Endozoicomonas lisbonensis</name>
    <dbReference type="NCBI Taxonomy" id="3120522"/>
    <lineage>
        <taxon>Bacteria</taxon>
        <taxon>Pseudomonadati</taxon>
        <taxon>Pseudomonadota</taxon>
        <taxon>Gammaproteobacteria</taxon>
        <taxon>Oceanospirillales</taxon>
        <taxon>Endozoicomonadaceae</taxon>
        <taxon>Endozoicomonas</taxon>
    </lineage>
</organism>
<dbReference type="InterPro" id="IPR020904">
    <property type="entry name" value="Sc_DH/Rdtase_CS"/>
</dbReference>
<protein>
    <submittedName>
        <fullName evidence="3">NAD(P)-dependent dehydrogenase (Short-subunit alcohol dehydrogenase family)</fullName>
    </submittedName>
</protein>
<dbReference type="PROSITE" id="PS00061">
    <property type="entry name" value="ADH_SHORT"/>
    <property type="match status" value="1"/>
</dbReference>